<dbReference type="InterPro" id="IPR010140">
    <property type="entry name" value="Histidinol_P_phosphatase_HisJ"/>
</dbReference>
<dbReference type="GO" id="GO:0005737">
    <property type="term" value="C:cytoplasm"/>
    <property type="evidence" value="ECO:0007669"/>
    <property type="project" value="TreeGrafter"/>
</dbReference>
<dbReference type="STRING" id="142842.SAMN02745118_00301"/>
<keyword evidence="11" id="KW-1185">Reference proteome</keyword>
<evidence type="ECO:0000256" key="4">
    <source>
        <dbReference type="ARBA" id="ARBA00022605"/>
    </source>
</evidence>
<proteinExistence type="inferred from homology"/>
<feature type="domain" description="PHP" evidence="9">
    <location>
        <begin position="4"/>
        <end position="183"/>
    </location>
</feature>
<evidence type="ECO:0000259" key="9">
    <source>
        <dbReference type="Pfam" id="PF02811"/>
    </source>
</evidence>
<dbReference type="AlphaFoldDB" id="A0A1T4JQ59"/>
<evidence type="ECO:0000256" key="3">
    <source>
        <dbReference type="ARBA" id="ARBA00013085"/>
    </source>
</evidence>
<sequence>MLVDYHTHPIGHDDADHSKENLRKFAKSAKERGVKKLGIADHNRYHKDFKFDNIRIINEEFSEVDLLVGIEMDYTPGNEGAIFNFLNKLDLDYVIGSIHYIDDWMFDHPDYTNEYDNWNIDQLYAKYFSIINQAAGSDLFDIIGHLDLIKVFDYHPRRDVIEYAELALQTIADNNLCIEVNTNGLNKPIGKMYPSRALLEKAYDLGIPVTLSSDAHSPKRVGENLNMAKNLIKDIGYKEIAAFKDRNMKLIKI</sequence>
<gene>
    <name evidence="10" type="ORF">SAMN02745118_00301</name>
</gene>
<dbReference type="PANTHER" id="PTHR21039">
    <property type="entry name" value="HISTIDINOL PHOSPHATASE-RELATED"/>
    <property type="match status" value="1"/>
</dbReference>
<comment type="catalytic activity">
    <reaction evidence="7 8">
        <text>L-histidinol phosphate + H2O = L-histidinol + phosphate</text>
        <dbReference type="Rhea" id="RHEA:14465"/>
        <dbReference type="ChEBI" id="CHEBI:15377"/>
        <dbReference type="ChEBI" id="CHEBI:43474"/>
        <dbReference type="ChEBI" id="CHEBI:57699"/>
        <dbReference type="ChEBI" id="CHEBI:57980"/>
        <dbReference type="EC" id="3.1.3.15"/>
    </reaction>
</comment>
<dbReference type="InterPro" id="IPR016195">
    <property type="entry name" value="Pol/histidinol_Pase-like"/>
</dbReference>
<dbReference type="EMBL" id="FUWM01000004">
    <property type="protein sequence ID" value="SJZ32251.1"/>
    <property type="molecule type" value="Genomic_DNA"/>
</dbReference>
<dbReference type="SUPFAM" id="SSF89550">
    <property type="entry name" value="PHP domain-like"/>
    <property type="match status" value="1"/>
</dbReference>
<keyword evidence="6 8" id="KW-0368">Histidine biosynthesis</keyword>
<evidence type="ECO:0000256" key="7">
    <source>
        <dbReference type="ARBA" id="ARBA00049158"/>
    </source>
</evidence>
<accession>A0A1T4JQ59</accession>
<evidence type="ECO:0000256" key="2">
    <source>
        <dbReference type="ARBA" id="ARBA00009152"/>
    </source>
</evidence>
<dbReference type="Pfam" id="PF02811">
    <property type="entry name" value="PHP"/>
    <property type="match status" value="1"/>
</dbReference>
<evidence type="ECO:0000256" key="1">
    <source>
        <dbReference type="ARBA" id="ARBA00004970"/>
    </source>
</evidence>
<dbReference type="UniPathway" id="UPA00031">
    <property type="reaction ID" value="UER00013"/>
</dbReference>
<dbReference type="CDD" id="cd12110">
    <property type="entry name" value="PHP_HisPPase_Hisj_like"/>
    <property type="match status" value="1"/>
</dbReference>
<dbReference type="InterPro" id="IPR004013">
    <property type="entry name" value="PHP_dom"/>
</dbReference>
<comment type="similarity">
    <text evidence="2 8">Belongs to the PHP hydrolase family. HisK subfamily.</text>
</comment>
<protein>
    <recommendedName>
        <fullName evidence="3 8">Histidinol-phosphatase</fullName>
        <shortName evidence="8">HolPase</shortName>
        <ecNumber evidence="3 8">3.1.3.15</ecNumber>
    </recommendedName>
</protein>
<dbReference type="OrthoDB" id="9775255at2"/>
<dbReference type="GO" id="GO:0004401">
    <property type="term" value="F:histidinol-phosphatase activity"/>
    <property type="evidence" value="ECO:0007669"/>
    <property type="project" value="UniProtKB-UniRule"/>
</dbReference>
<evidence type="ECO:0000313" key="11">
    <source>
        <dbReference type="Proteomes" id="UP000190625"/>
    </source>
</evidence>
<name>A0A1T4JQ59_9FIRM</name>
<evidence type="ECO:0000256" key="8">
    <source>
        <dbReference type="RuleBase" id="RU366003"/>
    </source>
</evidence>
<keyword evidence="5 8" id="KW-0378">Hydrolase</keyword>
<dbReference type="Gene3D" id="3.20.20.140">
    <property type="entry name" value="Metal-dependent hydrolases"/>
    <property type="match status" value="1"/>
</dbReference>
<keyword evidence="4 8" id="KW-0028">Amino-acid biosynthesis</keyword>
<dbReference type="Proteomes" id="UP000190625">
    <property type="component" value="Unassembled WGS sequence"/>
</dbReference>
<dbReference type="NCBIfam" id="NF005596">
    <property type="entry name" value="PRK07328.1"/>
    <property type="match status" value="1"/>
</dbReference>
<dbReference type="RefSeq" id="WP_078808833.1">
    <property type="nucleotide sequence ID" value="NZ_FUWM01000004.1"/>
</dbReference>
<dbReference type="NCBIfam" id="TIGR01856">
    <property type="entry name" value="hisJ_fam"/>
    <property type="match status" value="1"/>
</dbReference>
<evidence type="ECO:0000256" key="6">
    <source>
        <dbReference type="ARBA" id="ARBA00023102"/>
    </source>
</evidence>
<organism evidence="10 11">
    <name type="scientific">Selenihalanaerobacter shriftii</name>
    <dbReference type="NCBI Taxonomy" id="142842"/>
    <lineage>
        <taxon>Bacteria</taxon>
        <taxon>Bacillati</taxon>
        <taxon>Bacillota</taxon>
        <taxon>Clostridia</taxon>
        <taxon>Halanaerobiales</taxon>
        <taxon>Halobacteroidaceae</taxon>
        <taxon>Selenihalanaerobacter</taxon>
    </lineage>
</organism>
<evidence type="ECO:0000313" key="10">
    <source>
        <dbReference type="EMBL" id="SJZ32251.1"/>
    </source>
</evidence>
<comment type="pathway">
    <text evidence="1 8">Amino-acid biosynthesis; L-histidine biosynthesis; L-histidine from 5-phospho-alpha-D-ribose 1-diphosphate: step 8/9.</text>
</comment>
<reference evidence="11" key="1">
    <citation type="submission" date="2017-02" db="EMBL/GenBank/DDBJ databases">
        <authorList>
            <person name="Varghese N."/>
            <person name="Submissions S."/>
        </authorList>
    </citation>
    <scope>NUCLEOTIDE SEQUENCE [LARGE SCALE GENOMIC DNA]</scope>
    <source>
        <strain evidence="11">ATCC BAA-73</strain>
    </source>
</reference>
<dbReference type="PANTHER" id="PTHR21039:SF0">
    <property type="entry name" value="HISTIDINOL-PHOSPHATASE"/>
    <property type="match status" value="1"/>
</dbReference>
<dbReference type="GO" id="GO:0000105">
    <property type="term" value="P:L-histidine biosynthetic process"/>
    <property type="evidence" value="ECO:0007669"/>
    <property type="project" value="UniProtKB-UniRule"/>
</dbReference>
<dbReference type="EC" id="3.1.3.15" evidence="3 8"/>
<evidence type="ECO:0000256" key="5">
    <source>
        <dbReference type="ARBA" id="ARBA00022801"/>
    </source>
</evidence>